<comment type="similarity">
    <text evidence="1">Belongs to the ABC transporter superfamily.</text>
</comment>
<name>A0A383AGE3_9ZZZZ</name>
<accession>A0A383AGE3</accession>
<dbReference type="GO" id="GO:0015807">
    <property type="term" value="P:L-amino acid transport"/>
    <property type="evidence" value="ECO:0007669"/>
    <property type="project" value="TreeGrafter"/>
</dbReference>
<feature type="domain" description="ABC transporter" evidence="4">
    <location>
        <begin position="2"/>
        <end position="167"/>
    </location>
</feature>
<dbReference type="InterPro" id="IPR027417">
    <property type="entry name" value="P-loop_NTPase"/>
</dbReference>
<dbReference type="SUPFAM" id="SSF52540">
    <property type="entry name" value="P-loop containing nucleoside triphosphate hydrolases"/>
    <property type="match status" value="1"/>
</dbReference>
<dbReference type="PROSITE" id="PS50893">
    <property type="entry name" value="ABC_TRANSPORTER_2"/>
    <property type="match status" value="1"/>
</dbReference>
<evidence type="ECO:0000256" key="2">
    <source>
        <dbReference type="ARBA" id="ARBA00022448"/>
    </source>
</evidence>
<reference evidence="5" key="1">
    <citation type="submission" date="2018-05" db="EMBL/GenBank/DDBJ databases">
        <authorList>
            <person name="Lanie J.A."/>
            <person name="Ng W.-L."/>
            <person name="Kazmierczak K.M."/>
            <person name="Andrzejewski T.M."/>
            <person name="Davidsen T.M."/>
            <person name="Wayne K.J."/>
            <person name="Tettelin H."/>
            <person name="Glass J.I."/>
            <person name="Rusch D."/>
            <person name="Podicherti R."/>
            <person name="Tsui H.-C.T."/>
            <person name="Winkler M.E."/>
        </authorList>
    </citation>
    <scope>NUCLEOTIDE SEQUENCE</scope>
</reference>
<dbReference type="Pfam" id="PF00005">
    <property type="entry name" value="ABC_tran"/>
    <property type="match status" value="1"/>
</dbReference>
<proteinExistence type="inferred from homology"/>
<keyword evidence="2" id="KW-0813">Transport</keyword>
<dbReference type="CDD" id="cd03224">
    <property type="entry name" value="ABC_TM1139_LivF_branched"/>
    <property type="match status" value="1"/>
</dbReference>
<evidence type="ECO:0000256" key="1">
    <source>
        <dbReference type="ARBA" id="ARBA00005417"/>
    </source>
</evidence>
<dbReference type="GO" id="GO:0005524">
    <property type="term" value="F:ATP binding"/>
    <property type="evidence" value="ECO:0007669"/>
    <property type="project" value="InterPro"/>
</dbReference>
<dbReference type="PROSITE" id="PS00211">
    <property type="entry name" value="ABC_TRANSPORTER_1"/>
    <property type="match status" value="1"/>
</dbReference>
<keyword evidence="3" id="KW-0029">Amino-acid transport</keyword>
<dbReference type="InterPro" id="IPR003439">
    <property type="entry name" value="ABC_transporter-like_ATP-bd"/>
</dbReference>
<dbReference type="Gene3D" id="3.40.50.300">
    <property type="entry name" value="P-loop containing nucleotide triphosphate hydrolases"/>
    <property type="match status" value="1"/>
</dbReference>
<dbReference type="PANTHER" id="PTHR43820">
    <property type="entry name" value="HIGH-AFFINITY BRANCHED-CHAIN AMINO ACID TRANSPORT ATP-BINDING PROTEIN LIVF"/>
    <property type="match status" value="1"/>
</dbReference>
<evidence type="ECO:0000313" key="5">
    <source>
        <dbReference type="EMBL" id="SVE06659.1"/>
    </source>
</evidence>
<feature type="non-terminal residue" evidence="5">
    <location>
        <position position="168"/>
    </location>
</feature>
<sequence length="168" mass="18399">MLKIKDLNAYYGKSHIIRGVDLDIEKGEIVSLLGRNGVGRSTLVKSVMGIVSPSGSIKFKNEEIAGLETHNIAIRGIGYVPENRDVFPTLTVKENLLLGAKDTRVKGQWGLDELFALFPNLKERQDVLGGAISGGEQQMLTICRCLMGDPELMMIDEPTEGLSPQMID</sequence>
<gene>
    <name evidence="5" type="ORF">METZ01_LOCUS459513</name>
</gene>
<dbReference type="GO" id="GO:0016887">
    <property type="term" value="F:ATP hydrolysis activity"/>
    <property type="evidence" value="ECO:0007669"/>
    <property type="project" value="InterPro"/>
</dbReference>
<dbReference type="InterPro" id="IPR052156">
    <property type="entry name" value="BCAA_Transport_ATP-bd_LivF"/>
</dbReference>
<protein>
    <recommendedName>
        <fullName evidence="4">ABC transporter domain-containing protein</fullName>
    </recommendedName>
</protein>
<dbReference type="EMBL" id="UINC01191830">
    <property type="protein sequence ID" value="SVE06659.1"/>
    <property type="molecule type" value="Genomic_DNA"/>
</dbReference>
<dbReference type="AlphaFoldDB" id="A0A383AGE3"/>
<dbReference type="GO" id="GO:0015658">
    <property type="term" value="F:branched-chain amino acid transmembrane transporter activity"/>
    <property type="evidence" value="ECO:0007669"/>
    <property type="project" value="TreeGrafter"/>
</dbReference>
<evidence type="ECO:0000256" key="3">
    <source>
        <dbReference type="ARBA" id="ARBA00022970"/>
    </source>
</evidence>
<organism evidence="5">
    <name type="scientific">marine metagenome</name>
    <dbReference type="NCBI Taxonomy" id="408172"/>
    <lineage>
        <taxon>unclassified sequences</taxon>
        <taxon>metagenomes</taxon>
        <taxon>ecological metagenomes</taxon>
    </lineage>
</organism>
<dbReference type="InterPro" id="IPR017871">
    <property type="entry name" value="ABC_transporter-like_CS"/>
</dbReference>
<evidence type="ECO:0000259" key="4">
    <source>
        <dbReference type="PROSITE" id="PS50893"/>
    </source>
</evidence>
<dbReference type="PANTHER" id="PTHR43820:SF4">
    <property type="entry name" value="HIGH-AFFINITY BRANCHED-CHAIN AMINO ACID TRANSPORT ATP-BINDING PROTEIN LIVF"/>
    <property type="match status" value="1"/>
</dbReference>